<dbReference type="PANTHER" id="PTHR45947:SF3">
    <property type="entry name" value="SULFOQUINOVOSYL TRANSFERASE SQD2"/>
    <property type="match status" value="1"/>
</dbReference>
<dbReference type="EMBL" id="RAWK01000319">
    <property type="protein sequence ID" value="RKH55650.1"/>
    <property type="molecule type" value="Genomic_DNA"/>
</dbReference>
<name>A0A3A8PK70_9BACT</name>
<dbReference type="Gene3D" id="3.40.50.2000">
    <property type="entry name" value="Glycogen Phosphorylase B"/>
    <property type="match status" value="2"/>
</dbReference>
<gene>
    <name evidence="2" type="ORF">D7W81_35795</name>
</gene>
<keyword evidence="3" id="KW-1185">Reference proteome</keyword>
<dbReference type="GO" id="GO:0016757">
    <property type="term" value="F:glycosyltransferase activity"/>
    <property type="evidence" value="ECO:0007669"/>
    <property type="project" value="TreeGrafter"/>
</dbReference>
<accession>A0A3A8PK70</accession>
<organism evidence="2 3">
    <name type="scientific">Corallococcus aberystwythensis</name>
    <dbReference type="NCBI Taxonomy" id="2316722"/>
    <lineage>
        <taxon>Bacteria</taxon>
        <taxon>Pseudomonadati</taxon>
        <taxon>Myxococcota</taxon>
        <taxon>Myxococcia</taxon>
        <taxon>Myxococcales</taxon>
        <taxon>Cystobacterineae</taxon>
        <taxon>Myxococcaceae</taxon>
        <taxon>Corallococcus</taxon>
    </lineage>
</organism>
<dbReference type="SUPFAM" id="SSF53756">
    <property type="entry name" value="UDP-Glycosyltransferase/glycogen phosphorylase"/>
    <property type="match status" value="1"/>
</dbReference>
<feature type="domain" description="Spore protein YkvP/CgeB glycosyl transferase-like" evidence="1">
    <location>
        <begin position="206"/>
        <end position="356"/>
    </location>
</feature>
<keyword evidence="2" id="KW-0808">Transferase</keyword>
<dbReference type="Pfam" id="PF13524">
    <property type="entry name" value="Glyco_trans_1_2"/>
    <property type="match status" value="1"/>
</dbReference>
<dbReference type="Proteomes" id="UP000267003">
    <property type="component" value="Unassembled WGS sequence"/>
</dbReference>
<dbReference type="RefSeq" id="WP_120559872.1">
    <property type="nucleotide sequence ID" value="NZ_RAWK01000319.1"/>
</dbReference>
<comment type="caution">
    <text evidence="2">The sequence shown here is derived from an EMBL/GenBank/DDBJ whole genome shotgun (WGS) entry which is preliminary data.</text>
</comment>
<dbReference type="OrthoDB" id="9813806at2"/>
<sequence>MRVILFCHSLLSDWNHGNAHFLRGVVTELSARGHPVRVLEPEDAWSFQHLLEEPHGVAALNEVRAFYPRVRPERYTHDSLDLEAVLDGADLVLVHEWTPPDLVRRIGEHRRDGGRFRLLFHDTHHRGVSAPDAMARYDLSQYDGVLAFGDALRELYVKQGWARRAWTWHEAADVRVFHPHPRNREVRDLVWIGNWGDDERTKELDEFLLAPVHALGLTARVHGVRYPAPALRALFDAGIEYAGWLPNHRVPLAFSQARVTVHVPRRPYATQLPGIPTIRPFEALACGIPLVSAPWEDTDGLFTPGQDFLVARDGAQMRRHLSMLVADAEMRHAFAQAGLRTVLSRHTCAHRVEELLGICQTLGMSGDVLQPQSSERVFA</sequence>
<protein>
    <submittedName>
        <fullName evidence="2">Glycosyltransferase</fullName>
    </submittedName>
</protein>
<dbReference type="AlphaFoldDB" id="A0A3A8PK70"/>
<proteinExistence type="predicted"/>
<evidence type="ECO:0000313" key="3">
    <source>
        <dbReference type="Proteomes" id="UP000267003"/>
    </source>
</evidence>
<dbReference type="PANTHER" id="PTHR45947">
    <property type="entry name" value="SULFOQUINOVOSYL TRANSFERASE SQD2"/>
    <property type="match status" value="1"/>
</dbReference>
<reference evidence="3" key="1">
    <citation type="submission" date="2018-09" db="EMBL/GenBank/DDBJ databases">
        <authorList>
            <person name="Livingstone P.G."/>
            <person name="Whitworth D.E."/>
        </authorList>
    </citation>
    <scope>NUCLEOTIDE SEQUENCE [LARGE SCALE GENOMIC DNA]</scope>
    <source>
        <strain evidence="3">AB050A</strain>
    </source>
</reference>
<dbReference type="InterPro" id="IPR055259">
    <property type="entry name" value="YkvP/CgeB_Glyco_trans-like"/>
</dbReference>
<evidence type="ECO:0000259" key="1">
    <source>
        <dbReference type="Pfam" id="PF13524"/>
    </source>
</evidence>
<evidence type="ECO:0000313" key="2">
    <source>
        <dbReference type="EMBL" id="RKH55650.1"/>
    </source>
</evidence>
<dbReference type="InterPro" id="IPR050194">
    <property type="entry name" value="Glycosyltransferase_grp1"/>
</dbReference>
<dbReference type="CDD" id="cd03801">
    <property type="entry name" value="GT4_PimA-like"/>
    <property type="match status" value="1"/>
</dbReference>